<dbReference type="OrthoDB" id="1736715at2"/>
<evidence type="ECO:0008006" key="3">
    <source>
        <dbReference type="Google" id="ProtNLM"/>
    </source>
</evidence>
<evidence type="ECO:0000313" key="1">
    <source>
        <dbReference type="EMBL" id="SET04633.1"/>
    </source>
</evidence>
<accession>A0A1I0BCG2</accession>
<protein>
    <recommendedName>
        <fullName evidence="3">Butirosin biosynthesis protein H, N-terminal</fullName>
    </recommendedName>
</protein>
<dbReference type="RefSeq" id="WP_092477421.1">
    <property type="nucleotide sequence ID" value="NZ_FOHN01000007.1"/>
</dbReference>
<dbReference type="Proteomes" id="UP000199800">
    <property type="component" value="Unassembled WGS sequence"/>
</dbReference>
<evidence type="ECO:0000313" key="2">
    <source>
        <dbReference type="Proteomes" id="UP000199800"/>
    </source>
</evidence>
<proteinExistence type="predicted"/>
<name>A0A1I0BCG2_9FIRM</name>
<organism evidence="1 2">
    <name type="scientific">[Clostridium] polysaccharolyticum</name>
    <dbReference type="NCBI Taxonomy" id="29364"/>
    <lineage>
        <taxon>Bacteria</taxon>
        <taxon>Bacillati</taxon>
        <taxon>Bacillota</taxon>
        <taxon>Clostridia</taxon>
        <taxon>Lachnospirales</taxon>
        <taxon>Lachnospiraceae</taxon>
    </lineage>
</organism>
<keyword evidence="2" id="KW-1185">Reference proteome</keyword>
<reference evidence="1 2" key="1">
    <citation type="submission" date="2016-10" db="EMBL/GenBank/DDBJ databases">
        <authorList>
            <person name="de Groot N.N."/>
        </authorList>
    </citation>
    <scope>NUCLEOTIDE SEQUENCE [LARGE SCALE GENOMIC DNA]</scope>
    <source>
        <strain evidence="1 2">DSM 1801</strain>
    </source>
</reference>
<sequence length="520" mass="61276">MVYELSTDLYRKGVSIKEYNCLQIPSAAAVGCYDYDNFFKFLFLTTVYNNWGKDDCLVDIEPDDIRIEEIAAVLKLLGFRLHSYAPEDKENFLNTVKNSIINGTPVLLLVKYNAMFFNLYYMSELGDKWHFLLIDKWNSHTHTFTVRDNSFLRGIQAEGNDIMFPITLTEDMVWELHEKTDYGNMKEEPVRYLYTVERIEGKALSASKDLFDYMDKEFREKQNHFAIYMSNLNTMKNTIAYNYENACRRYIGHVKALCRFASEWLEIGMEEKEFNLNEYISMRKKKLNSIYKKFVACNNVSEKELKEIAETIIKDDNELMKYLRRLAHDKFKEREEKIEWRHLDIKPYYNNRAIESAMCDDTLANISNTGIYFVINKAAIDEAFMRKGMKNIDMGILNERNMDNISCQRQKIHIEKGSYKQLKLYACSEYGNYKDKIEFYLENEKKGETSINVSDFYMAAVFGEKMFCKGLTFQKINGASIQLNFTSRIFEYTLKMPNCKIDTIVLPNKKNIHIFNAFIK</sequence>
<dbReference type="EMBL" id="FOHN01000007">
    <property type="protein sequence ID" value="SET04633.1"/>
    <property type="molecule type" value="Genomic_DNA"/>
</dbReference>
<dbReference type="AlphaFoldDB" id="A0A1I0BCG2"/>
<gene>
    <name evidence="1" type="ORF">SAMN04487772_10775</name>
</gene>
<dbReference type="STRING" id="29364.SAMN04487772_10775"/>